<sequence>MREFWLMFASSEYYLPLDQLADPGTRYRPATVPPDWTATPLDCWLAWSAPDVRSVEQGWKIHVSSALPDAQTTLDVVAEICFEERVRFKHLAAEQFFLALHHKHGPRPQAGKFCALYPPDVETARHLMDRLVERRREAEAPHILTDRRYRDSTSVHYRYGGFSPRARLLSDGTRQSLLLDGTGQAIADERQPYFTLPPGVTDPFVTESGPDHQGSVVLAGRYRVEKAIRHSNAGGSYQAVDERSGRTVFVKEARAHNGLTWDGIEAQTRLRREHRTLVELHAADPGLAPEPIDYFRAWEHEFMVTEHVPGTPMVTWSGTYNRLIRPATTPEDRLAYVRRAHGVLTELRSIMDRLRAVGRRFGDLSPGNVLIDSDDAVRLVDFEATALLTDPEIQLGTEGFSPPRTLVAEGVDSDSYGFAALALLLLFPLQRLMEIDGAGRVELLTRDLGLDDVAASPADELWGAALRYYDTTTRTVSAAAATASGAAGEGIPALVAAARAHRPLPGPADLDERPIESLLALSEDLAAGILAMARPERDDWLFPPSPGGYRTNTVCVAYGTAGVLHALHHAGTTVPEEIRVRFRRDALAVRDELAPGLHVGTAGLSWVLAELGELDEARELIDHAQRHVLTRESINLEGGAAGVGLAQLALHRRTGDEKQLLAAADLGEWLCELDDPVGLLGRILPGLLRGRSGVALFLHQLAVETGEDRFRRAGLDLIHAELDGVVQTPNGDLSFEERAEMRRQLPYLGAGSAGVALVLGRYAADDERCRTMLPGIAADCAVSCAIDPGLYQGLAGGAYAWSEHADRAGAGREAARDTALRLATGLVKYVVRHRDGLRVLGGSVTRFTADLHSGSAGVLLALHRVVHGPADQFFTLDERRGGDMT</sequence>
<dbReference type="GO" id="GO:0005524">
    <property type="term" value="F:ATP binding"/>
    <property type="evidence" value="ECO:0007669"/>
    <property type="project" value="InterPro"/>
</dbReference>
<dbReference type="InterPro" id="IPR057929">
    <property type="entry name" value="RamC_N"/>
</dbReference>
<dbReference type="GO" id="GO:0031179">
    <property type="term" value="P:peptide modification"/>
    <property type="evidence" value="ECO:0007669"/>
    <property type="project" value="InterPro"/>
</dbReference>
<proteinExistence type="predicted"/>
<evidence type="ECO:0000313" key="2">
    <source>
        <dbReference type="EMBL" id="APU14614.1"/>
    </source>
</evidence>
<protein>
    <recommendedName>
        <fullName evidence="1">Protein kinase domain-containing protein</fullName>
    </recommendedName>
</protein>
<dbReference type="Pfam" id="PF25816">
    <property type="entry name" value="RamC_N"/>
    <property type="match status" value="1"/>
</dbReference>
<dbReference type="KEGG" id="acad:UA74_12780"/>
<keyword evidence="3" id="KW-1185">Reference proteome</keyword>
<dbReference type="InterPro" id="IPR012341">
    <property type="entry name" value="6hp_glycosidase-like_sf"/>
</dbReference>
<name>A0AAC9PRP6_9PSEU</name>
<dbReference type="EMBL" id="CP016076">
    <property type="protein sequence ID" value="APU14614.1"/>
    <property type="molecule type" value="Genomic_DNA"/>
</dbReference>
<dbReference type="Gene3D" id="3.30.200.20">
    <property type="entry name" value="Phosphorylase Kinase, domain 1"/>
    <property type="match status" value="1"/>
</dbReference>
<accession>A0AAC9PRP6</accession>
<dbReference type="Gene3D" id="1.50.10.10">
    <property type="match status" value="2"/>
</dbReference>
<dbReference type="SUPFAM" id="SSF158745">
    <property type="entry name" value="LanC-like"/>
    <property type="match status" value="1"/>
</dbReference>
<dbReference type="InterPro" id="IPR007822">
    <property type="entry name" value="LANC-like"/>
</dbReference>
<organism evidence="2 3">
    <name type="scientific">Actinoalloteichus fjordicus</name>
    <dbReference type="NCBI Taxonomy" id="1612552"/>
    <lineage>
        <taxon>Bacteria</taxon>
        <taxon>Bacillati</taxon>
        <taxon>Actinomycetota</taxon>
        <taxon>Actinomycetes</taxon>
        <taxon>Pseudonocardiales</taxon>
        <taxon>Pseudonocardiaceae</taxon>
        <taxon>Actinoalloteichus</taxon>
    </lineage>
</organism>
<dbReference type="SUPFAM" id="SSF56112">
    <property type="entry name" value="Protein kinase-like (PK-like)"/>
    <property type="match status" value="1"/>
</dbReference>
<dbReference type="InterPro" id="IPR011009">
    <property type="entry name" value="Kinase-like_dom_sf"/>
</dbReference>
<evidence type="ECO:0000259" key="1">
    <source>
        <dbReference type="PROSITE" id="PS50011"/>
    </source>
</evidence>
<dbReference type="Proteomes" id="UP000185511">
    <property type="component" value="Chromosome"/>
</dbReference>
<dbReference type="RefSeq" id="WP_075740450.1">
    <property type="nucleotide sequence ID" value="NZ_CP016076.1"/>
</dbReference>
<dbReference type="GO" id="GO:0004672">
    <property type="term" value="F:protein kinase activity"/>
    <property type="evidence" value="ECO:0007669"/>
    <property type="project" value="InterPro"/>
</dbReference>
<dbReference type="InterPro" id="IPR058053">
    <property type="entry name" value="RamC_C"/>
</dbReference>
<feature type="domain" description="Protein kinase" evidence="1">
    <location>
        <begin position="222"/>
        <end position="494"/>
    </location>
</feature>
<dbReference type="SMART" id="SM01260">
    <property type="entry name" value="LANC_like"/>
    <property type="match status" value="1"/>
</dbReference>
<dbReference type="CDD" id="cd04791">
    <property type="entry name" value="LanC_SerThrkinase"/>
    <property type="match status" value="1"/>
</dbReference>
<dbReference type="InterPro" id="IPR053524">
    <property type="entry name" value="Aerial_hyphae_peptide-synth"/>
</dbReference>
<dbReference type="NCBIfam" id="NF038151">
    <property type="entry name" value="lanthi_synth_III"/>
    <property type="match status" value="1"/>
</dbReference>
<reference evidence="3" key="1">
    <citation type="submission" date="2016-06" db="EMBL/GenBank/DDBJ databases">
        <title>Complete genome sequence of Actinoalloteichus fjordicus DSM 46855 (=ADI127-17), type strain of the new species Actinoalloteichus fjordicus.</title>
        <authorList>
            <person name="Ruckert C."/>
            <person name="Nouioui I."/>
            <person name="Willmese J."/>
            <person name="van Wezel G."/>
            <person name="Klenk H.-P."/>
            <person name="Kalinowski J."/>
            <person name="Zotchev S.B."/>
        </authorList>
    </citation>
    <scope>NUCLEOTIDE SEQUENCE [LARGE SCALE GENOMIC DNA]</scope>
    <source>
        <strain evidence="3">ADI127-7</strain>
    </source>
</reference>
<gene>
    <name evidence="2" type="ORF">UA74_12780</name>
</gene>
<dbReference type="GO" id="GO:0005975">
    <property type="term" value="P:carbohydrate metabolic process"/>
    <property type="evidence" value="ECO:0007669"/>
    <property type="project" value="InterPro"/>
</dbReference>
<evidence type="ECO:0000313" key="3">
    <source>
        <dbReference type="Proteomes" id="UP000185511"/>
    </source>
</evidence>
<dbReference type="InterPro" id="IPR000719">
    <property type="entry name" value="Prot_kinase_dom"/>
</dbReference>
<dbReference type="PROSITE" id="PS50011">
    <property type="entry name" value="PROTEIN_KINASE_DOM"/>
    <property type="match status" value="1"/>
</dbReference>
<dbReference type="AlphaFoldDB" id="A0AAC9PRP6"/>
<dbReference type="Gene3D" id="1.10.510.10">
    <property type="entry name" value="Transferase(Phosphotransferase) domain 1"/>
    <property type="match status" value="1"/>
</dbReference>